<feature type="domain" description="Hemocyanin C-terminal" evidence="3">
    <location>
        <begin position="1754"/>
        <end position="1978"/>
    </location>
</feature>
<dbReference type="InterPro" id="IPR005204">
    <property type="entry name" value="Hemocyanin_N"/>
</dbReference>
<feature type="domain" description="Hemocyanin N-terminal" evidence="2">
    <location>
        <begin position="1234"/>
        <end position="1353"/>
    </location>
</feature>
<dbReference type="InterPro" id="IPR005203">
    <property type="entry name" value="Hemocyanin_C"/>
</dbReference>
<reference evidence="5" key="1">
    <citation type="submission" date="2025-08" db="UniProtKB">
        <authorList>
            <consortium name="RefSeq"/>
        </authorList>
    </citation>
    <scope>IDENTIFICATION</scope>
    <source>
        <strain evidence="5">Aabys</strain>
        <tissue evidence="5">Whole body</tissue>
    </source>
</reference>
<dbReference type="PROSITE" id="PS51257">
    <property type="entry name" value="PROKAR_LIPOPROTEIN"/>
    <property type="match status" value="1"/>
</dbReference>
<dbReference type="InterPro" id="IPR013788">
    <property type="entry name" value="Hemocyanin/hexamerin"/>
</dbReference>
<dbReference type="PANTHER" id="PTHR11511">
    <property type="entry name" value="LARVAL STORAGE PROTEIN/PHENOLOXIDASE"/>
    <property type="match status" value="1"/>
</dbReference>
<feature type="domain" description="Hemocyanin N-terminal" evidence="2">
    <location>
        <begin position="48"/>
        <end position="169"/>
    </location>
</feature>
<dbReference type="SUPFAM" id="SSF81296">
    <property type="entry name" value="E set domains"/>
    <property type="match status" value="2"/>
</dbReference>
<feature type="domain" description="Hemocyanin C-terminal" evidence="3">
    <location>
        <begin position="914"/>
        <end position="1156"/>
    </location>
</feature>
<dbReference type="Gene3D" id="2.60.40.1520">
    <property type="entry name" value="Hemocyanin, C-terminal domain"/>
    <property type="match status" value="2"/>
</dbReference>
<dbReference type="Proteomes" id="UP001652621">
    <property type="component" value="Unplaced"/>
</dbReference>
<dbReference type="InterPro" id="IPR037020">
    <property type="entry name" value="Hemocyanin_C_sf"/>
</dbReference>
<evidence type="ECO:0000256" key="1">
    <source>
        <dbReference type="SAM" id="SignalP"/>
    </source>
</evidence>
<dbReference type="InterPro" id="IPR014756">
    <property type="entry name" value="Ig_E-set"/>
</dbReference>
<dbReference type="Pfam" id="PF03723">
    <property type="entry name" value="Hemocyanin_C"/>
    <property type="match status" value="2"/>
</dbReference>
<dbReference type="Pfam" id="PF03722">
    <property type="entry name" value="Hemocyanin_N"/>
    <property type="match status" value="2"/>
</dbReference>
<evidence type="ECO:0000259" key="3">
    <source>
        <dbReference type="Pfam" id="PF03723"/>
    </source>
</evidence>
<evidence type="ECO:0000313" key="4">
    <source>
        <dbReference type="Proteomes" id="UP001652621"/>
    </source>
</evidence>
<accession>A0ABM3V3G7</accession>
<organism evidence="4 5">
    <name type="scientific">Musca domestica</name>
    <name type="common">House fly</name>
    <dbReference type="NCBI Taxonomy" id="7370"/>
    <lineage>
        <taxon>Eukaryota</taxon>
        <taxon>Metazoa</taxon>
        <taxon>Ecdysozoa</taxon>
        <taxon>Arthropoda</taxon>
        <taxon>Hexapoda</taxon>
        <taxon>Insecta</taxon>
        <taxon>Pterygota</taxon>
        <taxon>Neoptera</taxon>
        <taxon>Endopterygota</taxon>
        <taxon>Diptera</taxon>
        <taxon>Brachycera</taxon>
        <taxon>Muscomorpha</taxon>
        <taxon>Muscoidea</taxon>
        <taxon>Muscidae</taxon>
        <taxon>Musca</taxon>
    </lineage>
</organism>
<dbReference type="PANTHER" id="PTHR11511:SF5">
    <property type="entry name" value="FAT-BODY PROTEIN 1-RELATED"/>
    <property type="match status" value="1"/>
</dbReference>
<proteinExistence type="predicted"/>
<evidence type="ECO:0000313" key="5">
    <source>
        <dbReference type="RefSeq" id="XP_058980319.1"/>
    </source>
</evidence>
<feature type="chain" id="PRO_5047001000" evidence="1">
    <location>
        <begin position="17"/>
        <end position="1986"/>
    </location>
</feature>
<sequence length="1986" mass="229223">MRNIFIILSIAGLAACGVILDRPQLNLNVLQGTQNGVGRLYTMTRDELLRQKFILDILRQVELPLQDRVLLEMDVQDVTNENIYTGPLDDDMRMVLDLMRNNRMLGRNDMCSMTNELHLRQLLGLYRLLVRVCDFHMLQRVAVYARRNINPVLFVNALTLALQDRSDTEMLIVPAIYEILPRNYLDDTVIRSVEQIARDTTGVVNRNVASTRPSILDLIDMRRNANLNLNPVVGLGIVDKSQLWMPWRNLHQQLAMQKTMGGRVIMVDQNSQDMSLRVIPMGTGRGLLAEDVGLRAFLNILIDELVVEQGDTMKNVDRDVLRGRNIDQDVWTMGRERNVMDRMDSMRRGNDDNMWRMQRERNIVNRMDTLRRDMDEDRDMNLGTRRDNILRRNEDIQNRRLTDIDDDTELLRMDRERTTQHMGSTKLNMLNGKVANNRLWNRNMDTVSNVNRMRTMGINRNLGMDDDLRMNRNLGMERNLDRDMGMNRNLGMDRNMGWNMNGNLGMDRGMGMNWNLDINRDRRMGNDIEMDRDIRMNRNLGIDDDLRMNRNLGMDRNMGMNRNLDMDRDVRMNRNVGIDRTMEMNRNMRMDRDDNMMTMTGGKDRWQSIMNRRNLNDDDDNSMDNDRMMHYGGRRLGLLNGKSRNMDLNDVLQGDRTDELRRVPRSINRMMVGVGERRQRMGQLILHNLQQLVARLNIEQIALQNGVTNTDSMNRLGRVGLMRDTINGDIRGNMQSVNGRGILDNEMSMMNRVTKDSSNIVDVMRGMGRMNRMVNIDLNRNLNQGSRGVGRLDNLDLKMLEDSRLDERTRDIVRGKMQEITNRLEMTLEQTITHLDQRQQHYNNLGLDDQIIIEEIDRLVLNEILQEIVNLSELVEGGQISNILETPISQVLLRHTINTIERQIQQLRRPRNLNEVVLDGVTVNNVNVGDLRTYMEEVDVDLSNVLDTMSSQKTIIGRVPRLNHKSFAINLDVTSNRNQRVVVRTLLVPKVDVMGRQMITEEQRQNTLLLDIVNVDLIQGRNVIKRKSRDITWTGRDVTTYSELYERVMRAMQGNVDLTLKPLMGQTTLLPHRLLLPRGRVEGLPMQLLIVITPADDTMPARMLTEGQQVVNTRLGLNSLLLDNLPLTYPMDRNMGDIRELLNLPNIGGQDILIYHEDKVNRLRQYITTSRAFVLILDTMRNILILLCLAGLAACGSILTDRQRLNVVNTGQNWRNDIGIGRLYAMTRDELLLQKFILDVLRDVEQPLRDENLLSLRVEGIADRNNYIEPLDSDMLLVLDLIRSNRVLGRNDVYSLTDEVIVRQQFGLHRLLVRCRDIQTLQRLVIYARQNVNPILFVNSLISALQDRLDTQQLIIPAIYEILPKTYNVEGNIRMGETLRRPVGGVGRNQNVNSLRQRLLDVTTTSDEVLLSDDLDVRSVLDVLIGQLIVEQGKQRNSIGNENLVSRRREDIYGNNRNRLGSRDNLLDNQSPLLDVNTRNIGDHQGLRNNLNRVDSNIGDLLRQRSTQNLDDRRSINQFNIGDLQRQRSTQNLDEGRRLNQVLPLSLINDGRPLDVGNTLSLLKRRLVESEENTNTHQRLPRSVLEQNILNTRQIQISQLLLHQLQQLVARLNIEQISLQNIGNLQNIQNLDTIIIQDDRLDEQSKTILRQQLQVINQRLEHTLQQVIQHLQQKQIHQQQRGLDNQRILQEINQLILNEILHEVISLSHYSQDGPVSNILENPITEILLRQIVITLDGQIQKLLDKRNVDDILYNDVSINNLRVDELKTIVEEVRIGKQSGRLLQLNHKPFSLTLDVNSKRPQDVVIRTLLVPKVDALGNQLSLEKQRLNTILLDIAQVKLNTGRNVLQRNSRSIVSVDQGNVTPLLKIYQRVMGVLQGNNDLAIEPIVGQTILLPQHLLLPRGRVNGLPIQLLVVITPVNDNNQINVNREVDSTLGGLESLLLDNLPLIYPLDRDIINIRKITNLPNVLIKDLLIYHDDQVRRNN</sequence>
<dbReference type="GeneID" id="101892591"/>
<evidence type="ECO:0000259" key="2">
    <source>
        <dbReference type="Pfam" id="PF03722"/>
    </source>
</evidence>
<protein>
    <submittedName>
        <fullName evidence="5">Fat-body protein 1</fullName>
    </submittedName>
</protein>
<name>A0ABM3V3G7_MUSDO</name>
<keyword evidence="4" id="KW-1185">Reference proteome</keyword>
<dbReference type="RefSeq" id="XP_058980319.1">
    <property type="nucleotide sequence ID" value="XM_059124336.1"/>
</dbReference>
<dbReference type="InterPro" id="IPR036697">
    <property type="entry name" value="Hemocyanin_N_sf"/>
</dbReference>
<dbReference type="SUPFAM" id="SSF48050">
    <property type="entry name" value="Hemocyanin, N-terminal domain"/>
    <property type="match status" value="2"/>
</dbReference>
<feature type="signal peptide" evidence="1">
    <location>
        <begin position="1"/>
        <end position="16"/>
    </location>
</feature>
<dbReference type="Gene3D" id="1.20.1370.10">
    <property type="entry name" value="Hemocyanin, N-terminal domain"/>
    <property type="match status" value="2"/>
</dbReference>
<keyword evidence="1" id="KW-0732">Signal</keyword>
<gene>
    <name evidence="5" type="primary">LOC101892591</name>
</gene>